<feature type="transmembrane region" description="Helical" evidence="7">
    <location>
        <begin position="62"/>
        <end position="84"/>
    </location>
</feature>
<dbReference type="Gene3D" id="1.10.3720.10">
    <property type="entry name" value="MetI-like"/>
    <property type="match status" value="1"/>
</dbReference>
<dbReference type="STRING" id="195913.SAMN04488004_11586"/>
<feature type="transmembrane region" description="Helical" evidence="7">
    <location>
        <begin position="9"/>
        <end position="29"/>
    </location>
</feature>
<dbReference type="RefSeq" id="WP_090190417.1">
    <property type="nucleotide sequence ID" value="NZ_CAXIDI010000023.1"/>
</dbReference>
<evidence type="ECO:0000313" key="9">
    <source>
        <dbReference type="EMBL" id="SFL36414.1"/>
    </source>
</evidence>
<accession>A0A1I4H2C9</accession>
<comment type="subcellular location">
    <subcellularLocation>
        <location evidence="1 7">Cell membrane</location>
        <topology evidence="1 7">Multi-pass membrane protein</topology>
    </subcellularLocation>
</comment>
<gene>
    <name evidence="9" type="ORF">SAMN04488004_11586</name>
</gene>
<dbReference type="GO" id="GO:0005886">
    <property type="term" value="C:plasma membrane"/>
    <property type="evidence" value="ECO:0007669"/>
    <property type="project" value="UniProtKB-SubCell"/>
</dbReference>
<dbReference type="Proteomes" id="UP000199550">
    <property type="component" value="Unassembled WGS sequence"/>
</dbReference>
<evidence type="ECO:0000256" key="5">
    <source>
        <dbReference type="ARBA" id="ARBA00022989"/>
    </source>
</evidence>
<dbReference type="SUPFAM" id="SSF161098">
    <property type="entry name" value="MetI-like"/>
    <property type="match status" value="1"/>
</dbReference>
<keyword evidence="5 7" id="KW-1133">Transmembrane helix</keyword>
<dbReference type="PANTHER" id="PTHR30151:SF38">
    <property type="entry name" value="ALIPHATIC SULFONATES TRANSPORT PERMEASE PROTEIN SSUC-RELATED"/>
    <property type="match status" value="1"/>
</dbReference>
<proteinExistence type="inferred from homology"/>
<evidence type="ECO:0000256" key="7">
    <source>
        <dbReference type="RuleBase" id="RU363032"/>
    </source>
</evidence>
<evidence type="ECO:0000256" key="2">
    <source>
        <dbReference type="ARBA" id="ARBA00022448"/>
    </source>
</evidence>
<dbReference type="InterPro" id="IPR000515">
    <property type="entry name" value="MetI-like"/>
</dbReference>
<dbReference type="OrthoDB" id="8443696at2"/>
<evidence type="ECO:0000259" key="8">
    <source>
        <dbReference type="PROSITE" id="PS50928"/>
    </source>
</evidence>
<dbReference type="AlphaFoldDB" id="A0A1I4H2C9"/>
<comment type="similarity">
    <text evidence="7">Belongs to the binding-protein-dependent transport system permease family.</text>
</comment>
<keyword evidence="4 7" id="KW-0812">Transmembrane</keyword>
<keyword evidence="3" id="KW-1003">Cell membrane</keyword>
<keyword evidence="10" id="KW-1185">Reference proteome</keyword>
<dbReference type="EMBL" id="FOTF01000015">
    <property type="protein sequence ID" value="SFL36414.1"/>
    <property type="molecule type" value="Genomic_DNA"/>
</dbReference>
<evidence type="ECO:0000313" key="10">
    <source>
        <dbReference type="Proteomes" id="UP000199550"/>
    </source>
</evidence>
<evidence type="ECO:0000256" key="1">
    <source>
        <dbReference type="ARBA" id="ARBA00004651"/>
    </source>
</evidence>
<dbReference type="CDD" id="cd06261">
    <property type="entry name" value="TM_PBP2"/>
    <property type="match status" value="1"/>
</dbReference>
<reference evidence="9 10" key="1">
    <citation type="submission" date="2016-10" db="EMBL/GenBank/DDBJ databases">
        <authorList>
            <person name="de Groot N.N."/>
        </authorList>
    </citation>
    <scope>NUCLEOTIDE SEQUENCE [LARGE SCALE GENOMIC DNA]</scope>
    <source>
        <strain evidence="9 10">DSM 16199</strain>
    </source>
</reference>
<sequence>MQSKLTSSAITLASLAALIVLWAVAAWWIETPRTFPGPGQVGAIMVQEALNGKLAHHLVPTLVRVALAFGISMGIGVALGVMLGTMPRLNRWLDPWVVVALNIPALVVIVMCYLWIGLNETAAIVAVSFNKTATVIVTVREGARALDRPLRDMAQVYKLSRLDRLRHVVIPQLAPYLSSAARNGLAIIWKLVLVVEFLGRPDGIGFQIHLYFQLFEVPYVMAYALSFIVVMLGIEYGIMQRLEARATRWRQPVQTRYFT</sequence>
<dbReference type="Pfam" id="PF00528">
    <property type="entry name" value="BPD_transp_1"/>
    <property type="match status" value="1"/>
</dbReference>
<organism evidence="9 10">
    <name type="scientific">Loktanella salsilacus</name>
    <dbReference type="NCBI Taxonomy" id="195913"/>
    <lineage>
        <taxon>Bacteria</taxon>
        <taxon>Pseudomonadati</taxon>
        <taxon>Pseudomonadota</taxon>
        <taxon>Alphaproteobacteria</taxon>
        <taxon>Rhodobacterales</taxon>
        <taxon>Roseobacteraceae</taxon>
        <taxon>Loktanella</taxon>
    </lineage>
</organism>
<dbReference type="GeneID" id="97891842"/>
<feature type="domain" description="ABC transmembrane type-1" evidence="8">
    <location>
        <begin position="58"/>
        <end position="240"/>
    </location>
</feature>
<feature type="transmembrane region" description="Helical" evidence="7">
    <location>
        <begin position="219"/>
        <end position="238"/>
    </location>
</feature>
<keyword evidence="2 7" id="KW-0813">Transport</keyword>
<dbReference type="InterPro" id="IPR035906">
    <property type="entry name" value="MetI-like_sf"/>
</dbReference>
<dbReference type="PANTHER" id="PTHR30151">
    <property type="entry name" value="ALKANE SULFONATE ABC TRANSPORTER-RELATED, MEMBRANE SUBUNIT"/>
    <property type="match status" value="1"/>
</dbReference>
<dbReference type="GO" id="GO:0055085">
    <property type="term" value="P:transmembrane transport"/>
    <property type="evidence" value="ECO:0007669"/>
    <property type="project" value="InterPro"/>
</dbReference>
<protein>
    <submittedName>
        <fullName evidence="9">NitT/TauT family transport system permease protein</fullName>
    </submittedName>
</protein>
<keyword evidence="6 7" id="KW-0472">Membrane</keyword>
<evidence type="ECO:0000256" key="4">
    <source>
        <dbReference type="ARBA" id="ARBA00022692"/>
    </source>
</evidence>
<feature type="transmembrane region" description="Helical" evidence="7">
    <location>
        <begin position="96"/>
        <end position="116"/>
    </location>
</feature>
<evidence type="ECO:0000256" key="3">
    <source>
        <dbReference type="ARBA" id="ARBA00022475"/>
    </source>
</evidence>
<dbReference type="PROSITE" id="PS50928">
    <property type="entry name" value="ABC_TM1"/>
    <property type="match status" value="1"/>
</dbReference>
<name>A0A1I4H2C9_9RHOB</name>
<evidence type="ECO:0000256" key="6">
    <source>
        <dbReference type="ARBA" id="ARBA00023136"/>
    </source>
</evidence>